<accession>A0A8T2FIC6</accession>
<comment type="caution">
    <text evidence="2">The sequence shown here is derived from an EMBL/GenBank/DDBJ whole genome shotgun (WGS) entry which is preliminary data.</text>
</comment>
<reference evidence="2 3" key="1">
    <citation type="submission" date="2020-12" db="EMBL/GenBank/DDBJ databases">
        <title>Concerted genomic and epigenomic changes stabilize Arabidopsis allopolyploids.</title>
        <authorList>
            <person name="Chen Z."/>
        </authorList>
    </citation>
    <scope>NUCLEOTIDE SEQUENCE [LARGE SCALE GENOMIC DNA]</scope>
    <source>
        <strain evidence="2">As9502</strain>
        <tissue evidence="2">Leaf</tissue>
    </source>
</reference>
<evidence type="ECO:0000259" key="1">
    <source>
        <dbReference type="Pfam" id="PF01936"/>
    </source>
</evidence>
<dbReference type="InterPro" id="IPR021139">
    <property type="entry name" value="NYN"/>
</dbReference>
<dbReference type="EMBL" id="JAEFBJ010000003">
    <property type="protein sequence ID" value="KAG7635176.1"/>
    <property type="molecule type" value="Genomic_DNA"/>
</dbReference>
<dbReference type="Pfam" id="PF01936">
    <property type="entry name" value="NYN"/>
    <property type="match status" value="1"/>
</dbReference>
<organism evidence="2 3">
    <name type="scientific">Arabidopsis suecica</name>
    <name type="common">Swedish thale-cress</name>
    <name type="synonym">Cardaminopsis suecica</name>
    <dbReference type="NCBI Taxonomy" id="45249"/>
    <lineage>
        <taxon>Eukaryota</taxon>
        <taxon>Viridiplantae</taxon>
        <taxon>Streptophyta</taxon>
        <taxon>Embryophyta</taxon>
        <taxon>Tracheophyta</taxon>
        <taxon>Spermatophyta</taxon>
        <taxon>Magnoliopsida</taxon>
        <taxon>eudicotyledons</taxon>
        <taxon>Gunneridae</taxon>
        <taxon>Pentapetalae</taxon>
        <taxon>rosids</taxon>
        <taxon>malvids</taxon>
        <taxon>Brassicales</taxon>
        <taxon>Brassicaceae</taxon>
        <taxon>Camelineae</taxon>
        <taxon>Arabidopsis</taxon>
    </lineage>
</organism>
<dbReference type="PANTHER" id="PTHR14379">
    <property type="entry name" value="LIMKAIN B LKAP"/>
    <property type="match status" value="1"/>
</dbReference>
<name>A0A8T2FIC6_ARASU</name>
<sequence length="273" mass="30221">MLLKLFQQSRFFKSISGLGNVASPSHGFVGTRASRPPAVFGTHYLRLLATDSSPPNDTIGPQYGDPVRLPGYPQPNLCTAKTEIWWDVDSCRLPDSVDPYRLVGNLRKSLNEKGYRGPITSINAFGNTNRIDETTMLALSATGVYTRHIPDGRKESAHKKILVDLLCFGMDNIQQPCNIMLISARANRENAAGNIYIGSGDSQLSLMDSHQARPEPVHTVCPEATSQTTTEPTSLLGVIIASLHRMQCFCQIRRCQNCELRDPIPGDLERLRR</sequence>
<dbReference type="GO" id="GO:0004540">
    <property type="term" value="F:RNA nuclease activity"/>
    <property type="evidence" value="ECO:0007669"/>
    <property type="project" value="InterPro"/>
</dbReference>
<dbReference type="GO" id="GO:0010468">
    <property type="term" value="P:regulation of gene expression"/>
    <property type="evidence" value="ECO:0007669"/>
    <property type="project" value="InterPro"/>
</dbReference>
<dbReference type="GO" id="GO:0005777">
    <property type="term" value="C:peroxisome"/>
    <property type="evidence" value="ECO:0007669"/>
    <property type="project" value="InterPro"/>
</dbReference>
<proteinExistence type="predicted"/>
<dbReference type="CDD" id="cd10910">
    <property type="entry name" value="PIN_limkain_b1_N_like"/>
    <property type="match status" value="1"/>
</dbReference>
<dbReference type="AlphaFoldDB" id="A0A8T2FIC6"/>
<dbReference type="InterPro" id="IPR024768">
    <property type="entry name" value="Marf1"/>
</dbReference>
<gene>
    <name evidence="2" type="ORF">ISN44_As03g052970</name>
</gene>
<protein>
    <submittedName>
        <fullName evidence="2">NYN domain limkain-b1-type</fullName>
    </submittedName>
</protein>
<dbReference type="Proteomes" id="UP000694251">
    <property type="component" value="Chromosome 3"/>
</dbReference>
<dbReference type="PANTHER" id="PTHR14379:SF90">
    <property type="entry name" value="EMB|CAB71880.1-RELATED"/>
    <property type="match status" value="1"/>
</dbReference>
<feature type="domain" description="NYN" evidence="1">
    <location>
        <begin position="81"/>
        <end position="184"/>
    </location>
</feature>
<evidence type="ECO:0000313" key="3">
    <source>
        <dbReference type="Proteomes" id="UP000694251"/>
    </source>
</evidence>
<keyword evidence="3" id="KW-1185">Reference proteome</keyword>
<dbReference type="OrthoDB" id="1042662at2759"/>
<evidence type="ECO:0000313" key="2">
    <source>
        <dbReference type="EMBL" id="KAG7635176.1"/>
    </source>
</evidence>